<dbReference type="RefSeq" id="WP_109603968.1">
    <property type="nucleotide sequence ID" value="NZ_QGGI01000003.1"/>
</dbReference>
<evidence type="ECO:0000313" key="2">
    <source>
        <dbReference type="Proteomes" id="UP000245921"/>
    </source>
</evidence>
<dbReference type="Proteomes" id="UP000245921">
    <property type="component" value="Unassembled WGS sequence"/>
</dbReference>
<accession>A0AA45C889</accession>
<proteinExistence type="predicted"/>
<evidence type="ECO:0000313" key="1">
    <source>
        <dbReference type="EMBL" id="PWJ95848.1"/>
    </source>
</evidence>
<protein>
    <submittedName>
        <fullName evidence="1">Uncharacterized protein</fullName>
    </submittedName>
</protein>
<organism evidence="1 2">
    <name type="scientific">Oceanotoga teriensis</name>
    <dbReference type="NCBI Taxonomy" id="515440"/>
    <lineage>
        <taxon>Bacteria</taxon>
        <taxon>Thermotogati</taxon>
        <taxon>Thermotogota</taxon>
        <taxon>Thermotogae</taxon>
        <taxon>Petrotogales</taxon>
        <taxon>Petrotogaceae</taxon>
        <taxon>Oceanotoga</taxon>
    </lineage>
</organism>
<dbReference type="AlphaFoldDB" id="A0AA45C889"/>
<sequence length="104" mass="12533">MKKIQNRISYQRFTQKKPEGFVMVFKNDEKEIEVHDFNCKHVDLGFFEKNSEDLEKGKKEFYFTTRLQKNVRSNKGSYKIKFCPECIENKTSMMTRMNKVMSEL</sequence>
<reference evidence="1 2" key="1">
    <citation type="submission" date="2018-05" db="EMBL/GenBank/DDBJ databases">
        <title>Genomic Encyclopedia of Type Strains, Phase IV (KMG-IV): sequencing the most valuable type-strain genomes for metagenomic binning, comparative biology and taxonomic classification.</title>
        <authorList>
            <person name="Goeker M."/>
        </authorList>
    </citation>
    <scope>NUCLEOTIDE SEQUENCE [LARGE SCALE GENOMIC DNA]</scope>
    <source>
        <strain evidence="1 2">DSM 24906</strain>
    </source>
</reference>
<comment type="caution">
    <text evidence="1">The sequence shown here is derived from an EMBL/GenBank/DDBJ whole genome shotgun (WGS) entry which is preliminary data.</text>
</comment>
<keyword evidence="2" id="KW-1185">Reference proteome</keyword>
<dbReference type="EMBL" id="QGGI01000003">
    <property type="protein sequence ID" value="PWJ95848.1"/>
    <property type="molecule type" value="Genomic_DNA"/>
</dbReference>
<name>A0AA45C889_9BACT</name>
<gene>
    <name evidence="1" type="ORF">C7380_10325</name>
</gene>